<reference evidence="1 2" key="1">
    <citation type="journal article" date="2016" name="Nat. Commun.">
        <title>Thousands of microbial genomes shed light on interconnected biogeochemical processes in an aquifer system.</title>
        <authorList>
            <person name="Anantharaman K."/>
            <person name="Brown C.T."/>
            <person name="Hug L.A."/>
            <person name="Sharon I."/>
            <person name="Castelle C.J."/>
            <person name="Probst A.J."/>
            <person name="Thomas B.C."/>
            <person name="Singh A."/>
            <person name="Wilkins M.J."/>
            <person name="Karaoz U."/>
            <person name="Brodie E.L."/>
            <person name="Williams K.H."/>
            <person name="Hubbard S.S."/>
            <person name="Banfield J.F."/>
        </authorList>
    </citation>
    <scope>NUCLEOTIDE SEQUENCE [LARGE SCALE GENOMIC DNA]</scope>
</reference>
<gene>
    <name evidence="1" type="ORF">A3A10_02235</name>
</gene>
<comment type="caution">
    <text evidence="1">The sequence shown here is derived from an EMBL/GenBank/DDBJ whole genome shotgun (WGS) entry which is preliminary data.</text>
</comment>
<proteinExistence type="predicted"/>
<sequence length="101" mass="11487">MNYLYISILFKVMVSLEEIKKLALLARIELGKKESEELQKSLGAILDYVSRLQKSPPREIETGVLPENHAPEIFNASRGDEPIEDKSSAEKGKYVKVKHIF</sequence>
<evidence type="ECO:0008006" key="3">
    <source>
        <dbReference type="Google" id="ProtNLM"/>
    </source>
</evidence>
<evidence type="ECO:0000313" key="2">
    <source>
        <dbReference type="Proteomes" id="UP000178116"/>
    </source>
</evidence>
<accession>A0A1G2LVF5</accession>
<dbReference type="SUPFAM" id="SSF141000">
    <property type="entry name" value="Glu-tRNAGln amidotransferase C subunit"/>
    <property type="match status" value="1"/>
</dbReference>
<dbReference type="Proteomes" id="UP000178116">
    <property type="component" value="Unassembled WGS sequence"/>
</dbReference>
<organism evidence="1 2">
    <name type="scientific">Candidatus Tagabacteria bacterium RIFCSPLOWO2_01_FULL_42_9</name>
    <dbReference type="NCBI Taxonomy" id="1802296"/>
    <lineage>
        <taxon>Bacteria</taxon>
        <taxon>Candidatus Tagaibacteriota</taxon>
    </lineage>
</organism>
<dbReference type="GO" id="GO:0006450">
    <property type="term" value="P:regulation of translational fidelity"/>
    <property type="evidence" value="ECO:0007669"/>
    <property type="project" value="InterPro"/>
</dbReference>
<dbReference type="Gene3D" id="1.10.20.60">
    <property type="entry name" value="Glu-tRNAGln amidotransferase C subunit, N-terminal domain"/>
    <property type="match status" value="1"/>
</dbReference>
<dbReference type="InterPro" id="IPR036113">
    <property type="entry name" value="Asp/Glu-ADT_sf_sub_c"/>
</dbReference>
<dbReference type="AlphaFoldDB" id="A0A1G2LVF5"/>
<evidence type="ECO:0000313" key="1">
    <source>
        <dbReference type="EMBL" id="OHA15474.1"/>
    </source>
</evidence>
<name>A0A1G2LVF5_9BACT</name>
<protein>
    <recommendedName>
        <fullName evidence="3">Aspartyl/glutamyl-tRNA(Asn/Gln) amidotransferase subunit C</fullName>
    </recommendedName>
</protein>
<dbReference type="EMBL" id="MHRA01000020">
    <property type="protein sequence ID" value="OHA15474.1"/>
    <property type="molecule type" value="Genomic_DNA"/>
</dbReference>